<evidence type="ECO:0000313" key="2">
    <source>
        <dbReference type="EMBL" id="MBW0497572.1"/>
    </source>
</evidence>
<dbReference type="EMBL" id="AVOT02014260">
    <property type="protein sequence ID" value="MBW0497572.1"/>
    <property type="molecule type" value="Genomic_DNA"/>
</dbReference>
<organism evidence="2 3">
    <name type="scientific">Austropuccinia psidii MF-1</name>
    <dbReference type="NCBI Taxonomy" id="1389203"/>
    <lineage>
        <taxon>Eukaryota</taxon>
        <taxon>Fungi</taxon>
        <taxon>Dikarya</taxon>
        <taxon>Basidiomycota</taxon>
        <taxon>Pucciniomycotina</taxon>
        <taxon>Pucciniomycetes</taxon>
        <taxon>Pucciniales</taxon>
        <taxon>Sphaerophragmiaceae</taxon>
        <taxon>Austropuccinia</taxon>
    </lineage>
</organism>
<keyword evidence="3" id="KW-1185">Reference proteome</keyword>
<dbReference type="AlphaFoldDB" id="A0A9Q3D8P8"/>
<accession>A0A9Q3D8P8</accession>
<dbReference type="Proteomes" id="UP000765509">
    <property type="component" value="Unassembled WGS sequence"/>
</dbReference>
<evidence type="ECO:0000313" key="3">
    <source>
        <dbReference type="Proteomes" id="UP000765509"/>
    </source>
</evidence>
<protein>
    <submittedName>
        <fullName evidence="2">Uncharacterized protein</fullName>
    </submittedName>
</protein>
<name>A0A9Q3D8P8_9BASI</name>
<gene>
    <name evidence="2" type="ORF">O181_037287</name>
</gene>
<reference evidence="2" key="1">
    <citation type="submission" date="2021-03" db="EMBL/GenBank/DDBJ databases">
        <title>Draft genome sequence of rust myrtle Austropuccinia psidii MF-1, a brazilian biotype.</title>
        <authorList>
            <person name="Quecine M.C."/>
            <person name="Pachon D.M.R."/>
            <person name="Bonatelli M.L."/>
            <person name="Correr F.H."/>
            <person name="Franceschini L.M."/>
            <person name="Leite T.F."/>
            <person name="Margarido G.R.A."/>
            <person name="Almeida C.A."/>
            <person name="Ferrarezi J.A."/>
            <person name="Labate C.A."/>
        </authorList>
    </citation>
    <scope>NUCLEOTIDE SEQUENCE</scope>
    <source>
        <strain evidence="2">MF-1</strain>
    </source>
</reference>
<comment type="caution">
    <text evidence="2">The sequence shown here is derived from an EMBL/GenBank/DDBJ whole genome shotgun (WGS) entry which is preliminary data.</text>
</comment>
<feature type="region of interest" description="Disordered" evidence="1">
    <location>
        <begin position="1"/>
        <end position="31"/>
    </location>
</feature>
<sequence>MDTNPPILAKNPQGPPVASGKPQRPPAQIRSTLPLNSRGRFLIPPWMPYSRIQEWCIYGIIYHYAPFLLSTPMVTVSGPNSMIPNQGPKIHHQFQRRTLQLIRLAIHGGYQKTVPGPQPPGPQELGWQFFQDYSKGHSKRLFTIQSVFKAESTSILLGQLNWSIQAAINQPVCSWPNWANSYSTVGIQSHSSIFKMARAVLAQLRQYSR</sequence>
<evidence type="ECO:0000256" key="1">
    <source>
        <dbReference type="SAM" id="MobiDB-lite"/>
    </source>
</evidence>
<proteinExistence type="predicted"/>